<dbReference type="GO" id="GO:0046872">
    <property type="term" value="F:metal ion binding"/>
    <property type="evidence" value="ECO:0007669"/>
    <property type="project" value="UniProtKB-KW"/>
</dbReference>
<feature type="region of interest" description="Disordered" evidence="8">
    <location>
        <begin position="295"/>
        <end position="320"/>
    </location>
</feature>
<keyword evidence="4" id="KW-0378">Hydrolase</keyword>
<dbReference type="InterPro" id="IPR052347">
    <property type="entry name" value="Isochorismatase_Nicotinamidase"/>
</dbReference>
<name>A0A4Q9V418_9ACTO</name>
<evidence type="ECO:0000256" key="1">
    <source>
        <dbReference type="ARBA" id="ARBA00006336"/>
    </source>
</evidence>
<evidence type="ECO:0000256" key="2">
    <source>
        <dbReference type="ARBA" id="ARBA00022642"/>
    </source>
</evidence>
<feature type="domain" description="Isochorismatase-like" evidence="9">
    <location>
        <begin position="7"/>
        <end position="189"/>
    </location>
</feature>
<sequence length="375" mass="40287">MEAENRALLIVDVQPTFTEGGELGVVGGTAVATRIADFVTENADEYSLIVTTQDWHIDPGEHFSDTPDFVDSWPPHGVAGTANAELHEEIAGLPFHFSVKKGQYAAAYSGFEGTTESGETLEDVLRSHGIESVDIVGLAESHCVKWTALDSLRLGWPTRVFSDLTVPVSPDQGEAARREMDEAGVEQLASTEAFGFYVEQDDAPIPGDNAGARDTVANDVAAAAVAPTSFGRADSWGDADSWADDDAWGGTGADDFGDSDDFSDDEWSDTDWDKDEAGAADFLADEFLAAHEPGTEAVNNADNYDDDADPELTSDGEDEELDTIKNLAEVEDLSDLDLSEFGIDEGAFDLDDEGFDFSGDADDEDFDFSDIDFKP</sequence>
<dbReference type="OrthoDB" id="9791276at2"/>
<accession>A0A4Q9V418</accession>
<evidence type="ECO:0000313" key="10">
    <source>
        <dbReference type="EMBL" id="TBW23737.1"/>
    </source>
</evidence>
<organism evidence="10 11">
    <name type="scientific">Arcanobacterium bovis</name>
    <dbReference type="NCBI Taxonomy" id="2529275"/>
    <lineage>
        <taxon>Bacteria</taxon>
        <taxon>Bacillati</taxon>
        <taxon>Actinomycetota</taxon>
        <taxon>Actinomycetes</taxon>
        <taxon>Actinomycetales</taxon>
        <taxon>Actinomycetaceae</taxon>
        <taxon>Arcanobacterium</taxon>
    </lineage>
</organism>
<evidence type="ECO:0000256" key="5">
    <source>
        <dbReference type="ARBA" id="ARBA00037900"/>
    </source>
</evidence>
<keyword evidence="3" id="KW-0479">Metal-binding</keyword>
<dbReference type="Gene3D" id="3.40.50.850">
    <property type="entry name" value="Isochorismatase-like"/>
    <property type="match status" value="1"/>
</dbReference>
<evidence type="ECO:0000256" key="3">
    <source>
        <dbReference type="ARBA" id="ARBA00022723"/>
    </source>
</evidence>
<comment type="pathway">
    <text evidence="5">Cofactor biosynthesis; nicotinate biosynthesis; nicotinate from nicotinamide: step 1/1.</text>
</comment>
<reference evidence="10 11" key="1">
    <citation type="submission" date="2019-02" db="EMBL/GenBank/DDBJ databases">
        <title>Arcanobacterium bovis sp. nov., isolated from the milk of a cow with mastitis.</title>
        <authorList>
            <person name="Sammra O."/>
            <person name="Foster G."/>
            <person name="Hassan A."/>
            <person name="Alssahen M."/>
            <person name="Laemmler C."/>
            <person name="Borowiak M."/>
            <person name="Malorny B."/>
            <person name="Abdulmawjood A."/>
        </authorList>
    </citation>
    <scope>NUCLEOTIDE SEQUENCE [LARGE SCALE GENOMIC DNA]</scope>
    <source>
        <strain evidence="10 11">C605018/01/1</strain>
    </source>
</reference>
<feature type="compositionally biased region" description="Acidic residues" evidence="8">
    <location>
        <begin position="303"/>
        <end position="320"/>
    </location>
</feature>
<dbReference type="EC" id="3.5.1.19" evidence="6"/>
<comment type="caution">
    <text evidence="10">The sequence shown here is derived from an EMBL/GenBank/DDBJ whole genome shotgun (WGS) entry which is preliminary data.</text>
</comment>
<evidence type="ECO:0000256" key="8">
    <source>
        <dbReference type="SAM" id="MobiDB-lite"/>
    </source>
</evidence>
<feature type="compositionally biased region" description="Acidic residues" evidence="8">
    <location>
        <begin position="255"/>
        <end position="273"/>
    </location>
</feature>
<dbReference type="AlphaFoldDB" id="A0A4Q9V418"/>
<evidence type="ECO:0000256" key="4">
    <source>
        <dbReference type="ARBA" id="ARBA00022801"/>
    </source>
</evidence>
<comment type="similarity">
    <text evidence="1">Belongs to the isochorismatase family.</text>
</comment>
<proteinExistence type="inferred from homology"/>
<protein>
    <recommendedName>
        <fullName evidence="6">nicotinamidase</fullName>
        <ecNumber evidence="6">3.5.1.19</ecNumber>
    </recommendedName>
    <alternativeName>
        <fullName evidence="7">Nicotinamide deamidase</fullName>
    </alternativeName>
</protein>
<dbReference type="GO" id="GO:0019363">
    <property type="term" value="P:pyridine nucleotide biosynthetic process"/>
    <property type="evidence" value="ECO:0007669"/>
    <property type="project" value="UniProtKB-KW"/>
</dbReference>
<dbReference type="SUPFAM" id="SSF52499">
    <property type="entry name" value="Isochorismatase-like hydrolases"/>
    <property type="match status" value="1"/>
</dbReference>
<dbReference type="Proteomes" id="UP000293036">
    <property type="component" value="Unassembled WGS sequence"/>
</dbReference>
<dbReference type="InterPro" id="IPR000868">
    <property type="entry name" value="Isochorismatase-like_dom"/>
</dbReference>
<dbReference type="GO" id="GO:0008936">
    <property type="term" value="F:nicotinamidase activity"/>
    <property type="evidence" value="ECO:0007669"/>
    <property type="project" value="UniProtKB-EC"/>
</dbReference>
<evidence type="ECO:0000259" key="9">
    <source>
        <dbReference type="Pfam" id="PF00857"/>
    </source>
</evidence>
<dbReference type="Pfam" id="PF00857">
    <property type="entry name" value="Isochorismatase"/>
    <property type="match status" value="1"/>
</dbReference>
<dbReference type="PANTHER" id="PTHR11080:SF2">
    <property type="entry name" value="LD05707P"/>
    <property type="match status" value="1"/>
</dbReference>
<gene>
    <name evidence="10" type="ORF">EZJ44_00950</name>
</gene>
<evidence type="ECO:0000256" key="6">
    <source>
        <dbReference type="ARBA" id="ARBA00039017"/>
    </source>
</evidence>
<keyword evidence="11" id="KW-1185">Reference proteome</keyword>
<feature type="region of interest" description="Disordered" evidence="8">
    <location>
        <begin position="233"/>
        <end position="273"/>
    </location>
</feature>
<evidence type="ECO:0000313" key="11">
    <source>
        <dbReference type="Proteomes" id="UP000293036"/>
    </source>
</evidence>
<keyword evidence="2" id="KW-0662">Pyridine nucleotide biosynthesis</keyword>
<dbReference type="PANTHER" id="PTHR11080">
    <property type="entry name" value="PYRAZINAMIDASE/NICOTINAMIDASE"/>
    <property type="match status" value="1"/>
</dbReference>
<dbReference type="EMBL" id="SJDT01000001">
    <property type="protein sequence ID" value="TBW23737.1"/>
    <property type="molecule type" value="Genomic_DNA"/>
</dbReference>
<evidence type="ECO:0000256" key="7">
    <source>
        <dbReference type="ARBA" id="ARBA00043224"/>
    </source>
</evidence>
<feature type="region of interest" description="Disordered" evidence="8">
    <location>
        <begin position="352"/>
        <end position="375"/>
    </location>
</feature>
<dbReference type="InterPro" id="IPR036380">
    <property type="entry name" value="Isochorismatase-like_sf"/>
</dbReference>